<dbReference type="Pfam" id="PF02793">
    <property type="entry name" value="HRM"/>
    <property type="match status" value="1"/>
</dbReference>
<feature type="domain" description="G-protein coupled receptors family 2 profile 2" evidence="20">
    <location>
        <begin position="720"/>
        <end position="961"/>
    </location>
</feature>
<dbReference type="SUPFAM" id="SSF82895">
    <property type="entry name" value="TSP-1 type 1 repeat"/>
    <property type="match status" value="3"/>
</dbReference>
<keyword evidence="22" id="KW-1185">Reference proteome</keyword>
<dbReference type="InterPro" id="IPR008077">
    <property type="entry name" value="GPCR_2_brain_angio_inhib"/>
</dbReference>
<evidence type="ECO:0000256" key="2">
    <source>
        <dbReference type="ARBA" id="ARBA00004651"/>
    </source>
</evidence>
<evidence type="ECO:0000256" key="7">
    <source>
        <dbReference type="ARBA" id="ARBA00022692"/>
    </source>
</evidence>
<dbReference type="InterPro" id="IPR000884">
    <property type="entry name" value="TSP1_rpt"/>
</dbReference>
<evidence type="ECO:0000256" key="13">
    <source>
        <dbReference type="ARBA" id="ARBA00023157"/>
    </source>
</evidence>
<dbReference type="PROSITE" id="PS50261">
    <property type="entry name" value="G_PROTEIN_RECEP_F2_4"/>
    <property type="match status" value="1"/>
</dbReference>
<evidence type="ECO:0000256" key="12">
    <source>
        <dbReference type="ARBA" id="ARBA00023136"/>
    </source>
</evidence>
<dbReference type="InterPro" id="IPR046338">
    <property type="entry name" value="GAIN_dom_sf"/>
</dbReference>
<dbReference type="PANTHER" id="PTHR10239:SF32">
    <property type="entry name" value="ADHESION G PROTEIN-COUPLED RECEPTOR B2"/>
    <property type="match status" value="1"/>
</dbReference>
<dbReference type="GO" id="GO:0007166">
    <property type="term" value="P:cell surface receptor signaling pathway"/>
    <property type="evidence" value="ECO:0007669"/>
    <property type="project" value="InterPro"/>
</dbReference>
<keyword evidence="15" id="KW-0325">Glycoprotein</keyword>
<feature type="transmembrane region" description="Helical" evidence="18">
    <location>
        <begin position="908"/>
        <end position="930"/>
    </location>
</feature>
<evidence type="ECO:0000256" key="3">
    <source>
        <dbReference type="ARBA" id="ARBA00007343"/>
    </source>
</evidence>
<dbReference type="InterPro" id="IPR017983">
    <property type="entry name" value="GPCR_2_secretin-like_CS"/>
</dbReference>
<dbReference type="InterPro" id="IPR051867">
    <property type="entry name" value="Angio_Inhib/Adhesion_GPCR"/>
</dbReference>
<evidence type="ECO:0000313" key="21">
    <source>
        <dbReference type="Ensembl" id="ENSSGRP00000079795.1"/>
    </source>
</evidence>
<dbReference type="SMART" id="SM00209">
    <property type="entry name" value="TSP1"/>
    <property type="match status" value="3"/>
</dbReference>
<dbReference type="PROSITE" id="PS00650">
    <property type="entry name" value="G_PROTEIN_RECEP_F2_2"/>
    <property type="match status" value="1"/>
</dbReference>
<evidence type="ECO:0000256" key="16">
    <source>
        <dbReference type="ARBA" id="ARBA00023224"/>
    </source>
</evidence>
<keyword evidence="9" id="KW-0677">Repeat</keyword>
<keyword evidence="5" id="KW-0964">Secreted</keyword>
<feature type="region of interest" description="Disordered" evidence="17">
    <location>
        <begin position="247"/>
        <end position="269"/>
    </location>
</feature>
<dbReference type="SMART" id="SM00008">
    <property type="entry name" value="HormR"/>
    <property type="match status" value="1"/>
</dbReference>
<evidence type="ECO:0000256" key="18">
    <source>
        <dbReference type="SAM" id="Phobius"/>
    </source>
</evidence>
<accession>A0A672QUJ7</accession>
<proteinExistence type="inferred from homology"/>
<evidence type="ECO:0000256" key="10">
    <source>
        <dbReference type="ARBA" id="ARBA00022989"/>
    </source>
</evidence>
<keyword evidence="4" id="KW-1003">Cell membrane</keyword>
<dbReference type="Gene3D" id="1.25.40.610">
    <property type="match status" value="1"/>
</dbReference>
<keyword evidence="6" id="KW-0597">Phosphoprotein</keyword>
<protein>
    <submittedName>
        <fullName evidence="21">Adhesion G protein-coupled receptor B3</fullName>
    </submittedName>
</protein>
<gene>
    <name evidence="21" type="primary">LOC107568695</name>
</gene>
<dbReference type="Gene3D" id="2.20.100.10">
    <property type="entry name" value="Thrombospondin type-1 (TSP1) repeat"/>
    <property type="match status" value="3"/>
</dbReference>
<keyword evidence="16" id="KW-0807">Transducer</keyword>
<dbReference type="PRINTS" id="PR01694">
    <property type="entry name" value="BAIPRECURSOR"/>
</dbReference>
<dbReference type="CDD" id="cd15251">
    <property type="entry name" value="7tmB2_BAI_Adhesion_VII"/>
    <property type="match status" value="1"/>
</dbReference>
<evidence type="ECO:0000256" key="8">
    <source>
        <dbReference type="ARBA" id="ARBA00022729"/>
    </source>
</evidence>
<dbReference type="Proteomes" id="UP000472262">
    <property type="component" value="Unassembled WGS sequence"/>
</dbReference>
<evidence type="ECO:0000256" key="11">
    <source>
        <dbReference type="ARBA" id="ARBA00023040"/>
    </source>
</evidence>
<feature type="transmembrane region" description="Helical" evidence="18">
    <location>
        <begin position="780"/>
        <end position="804"/>
    </location>
</feature>
<evidence type="ECO:0000256" key="6">
    <source>
        <dbReference type="ARBA" id="ARBA00022553"/>
    </source>
</evidence>
<feature type="transmembrane region" description="Helical" evidence="18">
    <location>
        <begin position="756"/>
        <end position="774"/>
    </location>
</feature>
<keyword evidence="8" id="KW-0732">Signal</keyword>
<dbReference type="Pfam" id="PF00002">
    <property type="entry name" value="7tm_2"/>
    <property type="match status" value="1"/>
</dbReference>
<evidence type="ECO:0000256" key="14">
    <source>
        <dbReference type="ARBA" id="ARBA00023170"/>
    </source>
</evidence>
<comment type="subcellular location">
    <subcellularLocation>
        <location evidence="2">Cell membrane</location>
        <topology evidence="2">Multi-pass membrane protein</topology>
    </subcellularLocation>
    <subcellularLocation>
        <location evidence="1">Secreted</location>
    </subcellularLocation>
</comment>
<feature type="transmembrane region" description="Helical" evidence="18">
    <location>
        <begin position="936"/>
        <end position="960"/>
    </location>
</feature>
<reference evidence="21" key="2">
    <citation type="submission" date="2025-09" db="UniProtKB">
        <authorList>
            <consortium name="Ensembl"/>
        </authorList>
    </citation>
    <scope>IDENTIFICATION</scope>
</reference>
<evidence type="ECO:0000313" key="22">
    <source>
        <dbReference type="Proteomes" id="UP000472262"/>
    </source>
</evidence>
<dbReference type="FunFam" id="1.20.1070.10:FF:000016">
    <property type="entry name" value="Adhesion G protein-coupled receptor B2"/>
    <property type="match status" value="1"/>
</dbReference>
<feature type="transmembrane region" description="Helical" evidence="18">
    <location>
        <begin position="825"/>
        <end position="844"/>
    </location>
</feature>
<dbReference type="SUPFAM" id="SSF81321">
    <property type="entry name" value="Family A G protein-coupled receptor-like"/>
    <property type="match status" value="1"/>
</dbReference>
<dbReference type="GO" id="GO:0005886">
    <property type="term" value="C:plasma membrane"/>
    <property type="evidence" value="ECO:0007669"/>
    <property type="project" value="UniProtKB-SubCell"/>
</dbReference>
<dbReference type="GO" id="GO:0005576">
    <property type="term" value="C:extracellular region"/>
    <property type="evidence" value="ECO:0007669"/>
    <property type="project" value="UniProtKB-SubCell"/>
</dbReference>
<dbReference type="PANTHER" id="PTHR10239">
    <property type="entry name" value="ISTHMIN-2"/>
    <property type="match status" value="1"/>
</dbReference>
<dbReference type="PROSITE" id="PS50227">
    <property type="entry name" value="G_PROTEIN_RECEP_F2_3"/>
    <property type="match status" value="1"/>
</dbReference>
<organism evidence="21 22">
    <name type="scientific">Sinocyclocheilus grahami</name>
    <name type="common">Dianchi golden-line fish</name>
    <name type="synonym">Barbus grahami</name>
    <dbReference type="NCBI Taxonomy" id="75366"/>
    <lineage>
        <taxon>Eukaryota</taxon>
        <taxon>Metazoa</taxon>
        <taxon>Chordata</taxon>
        <taxon>Craniata</taxon>
        <taxon>Vertebrata</taxon>
        <taxon>Euteleostomi</taxon>
        <taxon>Actinopterygii</taxon>
        <taxon>Neopterygii</taxon>
        <taxon>Teleostei</taxon>
        <taxon>Ostariophysi</taxon>
        <taxon>Cypriniformes</taxon>
        <taxon>Cyprinidae</taxon>
        <taxon>Cyprininae</taxon>
        <taxon>Sinocyclocheilus</taxon>
    </lineage>
</organism>
<dbReference type="InterPro" id="IPR000832">
    <property type="entry name" value="GPCR_2_secretin-like"/>
</dbReference>
<dbReference type="FunFam" id="2.20.100.10:FF:000004">
    <property type="entry name" value="Adhesion G protein-coupled receptor B2"/>
    <property type="match status" value="1"/>
</dbReference>
<evidence type="ECO:0000256" key="9">
    <source>
        <dbReference type="ARBA" id="ARBA00022737"/>
    </source>
</evidence>
<evidence type="ECO:0000259" key="20">
    <source>
        <dbReference type="PROSITE" id="PS50261"/>
    </source>
</evidence>
<dbReference type="Pfam" id="PF19188">
    <property type="entry name" value="AGRB_N"/>
    <property type="match status" value="1"/>
</dbReference>
<name>A0A672QUJ7_SINGR</name>
<feature type="transmembrane region" description="Helical" evidence="18">
    <location>
        <begin position="864"/>
        <end position="887"/>
    </location>
</feature>
<dbReference type="FunFam" id="2.20.100.10:FF:000003">
    <property type="entry name" value="Adhesion G protein-coupled receptor B2"/>
    <property type="match status" value="1"/>
</dbReference>
<keyword evidence="14" id="KW-0675">Receptor</keyword>
<dbReference type="InterPro" id="IPR032471">
    <property type="entry name" value="AGRL2-4_GAIN_subdom_A"/>
</dbReference>
<dbReference type="InterPro" id="IPR017981">
    <property type="entry name" value="GPCR_2-like_7TM"/>
</dbReference>
<dbReference type="Pfam" id="PF00090">
    <property type="entry name" value="TSP_1"/>
    <property type="match status" value="3"/>
</dbReference>
<sequence length="969" mass="108494">MKAVRNLLIYIFSTYLLVMFGYTGAQDFWCSTLVKGVIYGSYSINEMFPKNFTNCTWTLENPDPTKYSIYLKLYKREISCSEFSLLAYQFDHFSHEKINELLRINESIVHLCDDAKNIYVFLHYDKNFVQLRRVFPYDYNGLMTKKTEEEERSVVEFVVLNKASPSQFGCQVLCTWLENCLKGEKAESCGIVYAKCTCPQHLGDGESESVLMLSNVLLPLNPQTEGCLTPQVRSAQVCNLSAEVRRPSKEEHTVKSQRPRSVHDTKGLQERDESAKFMAQTGDPGAEEWSQWSSCSVTCGQGSQVRTRTCVSPYGSHCSGPLRESRVCNNTAPCPVDGQWQEWSAWSDCSVTCANGTQQRKRQCSAAAHGGSECRGHWAESRECSNPECTANGQWNAWAPWSGCSKSCDGGWQRRVRVCQGLAVTGQPCEGSGEEVRRCSEQRCPAPYEICPEDYAVSMLWRRTPSGELAFNRCPPNATGTTSRRCSLDHRGVAYWEQPSYARCIANEYRYLQQSVQGHLAKGQRNLAGDGMSQVTKVLLDLTQRRNFYAGDLLSSVEILRNVTDTFKRASYEPSSDDVQNFFQIISNLLEEENREKWEDAQQIYPGSVELMQVIEEFIHIVGLGMKDFHNAYLMTGNLVASIQRLPAVSVMTDINFPMKGRKGMVDWARNSEDKVVIPKGIFVPQTAGNVLDATLLKLMILNISSLACHSQAMEYSGVPSVTLIVGCGLSCLALITLSVVYAVLWRYIRSERSIILINFCLSIICSNILILVGQTQTHNAGICTMTTALLHFFFLASFCWVLTEAWQSYMAVTGKVRTRLIRKRFLCLGWGLPALVVAISMGFTKAKGYGTPQYCWLSLEGGLLYAFVGPAAAVVLVNMVIGILVFNKLVSRDGILDKKLKHRAGASLWSSCVVLPLLALTWMSAVLAMTDKRSILFQILFAVFDSLQGFVIVMVHCILRKEVGLEPL</sequence>
<evidence type="ECO:0000259" key="19">
    <source>
        <dbReference type="PROSITE" id="PS50227"/>
    </source>
</evidence>
<reference evidence="21" key="1">
    <citation type="submission" date="2025-08" db="UniProtKB">
        <authorList>
            <consortium name="Ensembl"/>
        </authorList>
    </citation>
    <scope>IDENTIFICATION</scope>
</reference>
<dbReference type="PROSITE" id="PS50092">
    <property type="entry name" value="TSP1"/>
    <property type="match status" value="3"/>
</dbReference>
<dbReference type="PRINTS" id="PR00249">
    <property type="entry name" value="GPCRSECRETIN"/>
</dbReference>
<feature type="domain" description="G-protein coupled receptors family 2 profile 1" evidence="19">
    <location>
        <begin position="438"/>
        <end position="508"/>
    </location>
</feature>
<dbReference type="InterPro" id="IPR036383">
    <property type="entry name" value="TSP1_rpt_sf"/>
</dbReference>
<feature type="transmembrane region" description="Helical" evidence="18">
    <location>
        <begin position="722"/>
        <end position="744"/>
    </location>
</feature>
<keyword evidence="12 18" id="KW-0472">Membrane</keyword>
<dbReference type="Ensembl" id="ENSSGRT00000084974.1">
    <property type="protein sequence ID" value="ENSSGRP00000079795.1"/>
    <property type="gene ID" value="ENSSGRG00000039673.1"/>
</dbReference>
<dbReference type="InterPro" id="IPR001879">
    <property type="entry name" value="GPCR_2_extracellular_dom"/>
</dbReference>
<keyword evidence="11" id="KW-0297">G-protein coupled receptor</keyword>
<dbReference type="FunFam" id="2.20.100.10:FF:000012">
    <property type="entry name" value="Adhesion G protein-coupled receptor B2"/>
    <property type="match status" value="1"/>
</dbReference>
<evidence type="ECO:0000256" key="17">
    <source>
        <dbReference type="SAM" id="MobiDB-lite"/>
    </source>
</evidence>
<evidence type="ECO:0000256" key="1">
    <source>
        <dbReference type="ARBA" id="ARBA00004613"/>
    </source>
</evidence>
<keyword evidence="10 18" id="KW-1133">Transmembrane helix</keyword>
<dbReference type="Gene3D" id="4.10.1240.10">
    <property type="entry name" value="GPCR, family 2, extracellular hormone receptor domain"/>
    <property type="match status" value="1"/>
</dbReference>
<evidence type="ECO:0000256" key="15">
    <source>
        <dbReference type="ARBA" id="ARBA00023180"/>
    </source>
</evidence>
<evidence type="ECO:0000256" key="4">
    <source>
        <dbReference type="ARBA" id="ARBA00022475"/>
    </source>
</evidence>
<dbReference type="InterPro" id="IPR043838">
    <property type="entry name" value="AGRB_N"/>
</dbReference>
<dbReference type="FunFam" id="1.25.40.610:FF:000002">
    <property type="entry name" value="Adhesion G protein-coupled receptor B2"/>
    <property type="match status" value="1"/>
</dbReference>
<keyword evidence="7 18" id="KW-0812">Transmembrane</keyword>
<evidence type="ECO:0000256" key="5">
    <source>
        <dbReference type="ARBA" id="ARBA00022525"/>
    </source>
</evidence>
<dbReference type="Pfam" id="PF16489">
    <property type="entry name" value="GAIN"/>
    <property type="match status" value="1"/>
</dbReference>
<comment type="similarity">
    <text evidence="3">Belongs to the G-protein coupled receptor 2 family. Adhesion G-protein coupled receptor (ADGR) subfamily.</text>
</comment>
<dbReference type="GO" id="GO:0016525">
    <property type="term" value="P:negative regulation of angiogenesis"/>
    <property type="evidence" value="ECO:0007669"/>
    <property type="project" value="InterPro"/>
</dbReference>
<dbReference type="Gene3D" id="1.20.1070.10">
    <property type="entry name" value="Rhodopsin 7-helix transmembrane proteins"/>
    <property type="match status" value="1"/>
</dbReference>
<dbReference type="FunFam" id="4.10.1240.10:FF:000002">
    <property type="entry name" value="Adhesion G protein-coupled receptor B2"/>
    <property type="match status" value="1"/>
</dbReference>
<dbReference type="GO" id="GO:0004930">
    <property type="term" value="F:G protein-coupled receptor activity"/>
    <property type="evidence" value="ECO:0007669"/>
    <property type="project" value="UniProtKB-KW"/>
</dbReference>
<dbReference type="Gene3D" id="2.60.220.50">
    <property type="match status" value="1"/>
</dbReference>
<keyword evidence="13" id="KW-1015">Disulfide bond</keyword>
<feature type="transmembrane region" description="Helical" evidence="18">
    <location>
        <begin position="7"/>
        <end position="25"/>
    </location>
</feature>
<dbReference type="InterPro" id="IPR036445">
    <property type="entry name" value="GPCR_2_extracell_dom_sf"/>
</dbReference>
<dbReference type="AlphaFoldDB" id="A0A672QUJ7"/>